<keyword evidence="10" id="KW-0807">Transducer</keyword>
<dbReference type="FunCoup" id="A0A7M7PZ22">
    <property type="interactions" value="292"/>
</dbReference>
<dbReference type="PRINTS" id="PR01127">
    <property type="entry name" value="DIUHORMONER"/>
</dbReference>
<dbReference type="GO" id="GO:0008528">
    <property type="term" value="F:G protein-coupled peptide receptor activity"/>
    <property type="evidence" value="ECO:0007669"/>
    <property type="project" value="TreeGrafter"/>
</dbReference>
<evidence type="ECO:0000256" key="7">
    <source>
        <dbReference type="ARBA" id="ARBA00023136"/>
    </source>
</evidence>
<dbReference type="InterPro" id="IPR036445">
    <property type="entry name" value="GPCR_2_extracell_dom_sf"/>
</dbReference>
<dbReference type="PROSITE" id="PS50261">
    <property type="entry name" value="G_PROTEIN_RECEP_F2_4"/>
    <property type="match status" value="1"/>
</dbReference>
<keyword evidence="9" id="KW-0325">Glycoprotein</keyword>
<dbReference type="PANTHER" id="PTHR45620">
    <property type="entry name" value="PDF RECEPTOR-LIKE PROTEIN-RELATED"/>
    <property type="match status" value="1"/>
</dbReference>
<feature type="transmembrane region" description="Helical" evidence="14">
    <location>
        <begin position="320"/>
        <end position="337"/>
    </location>
</feature>
<evidence type="ECO:0000256" key="4">
    <source>
        <dbReference type="ARBA" id="ARBA00022692"/>
    </source>
</evidence>
<evidence type="ECO:0000256" key="13">
    <source>
        <dbReference type="SAM" id="MobiDB-lite"/>
    </source>
</evidence>
<dbReference type="InterPro" id="IPR017983">
    <property type="entry name" value="GPCR_2_secretin-like_CS"/>
</dbReference>
<dbReference type="FunFam" id="1.20.1070.10:FF:000155">
    <property type="entry name" value="diuretic hormone receptor isoform X1"/>
    <property type="match status" value="1"/>
</dbReference>
<comment type="subcellular location">
    <subcellularLocation>
        <location evidence="1">Cell membrane</location>
        <topology evidence="1">Multi-pass membrane protein</topology>
    </subcellularLocation>
</comment>
<sequence length="507" mass="57145">MSNATLGNLRLGEPEPDCQLLMSIYESKNQRKEDELVGKSCPVGWDTLLCWPKTKAGSMAVQPCFDEFNGIRYDVKQNATRWCWPNGTWNGYTNYTQCRELYVPELPVDSSGVEITTNLYLIGYGLSLSTLIIAVIIYLYYRELRCVRNIIHTNLMFTYILANFLWILMIVSQVSLEKNIPICIIFYSMYHYFQLTNYFWMFVEGLYLYVLVVKTFSGDIVKLKTCLFIGWGIPLIVVLVWGIIKALAENSAAAGSPNEALSNHCPWMIPHPYDWLYQVPAILVLCVNVIFLFMIMWVLITKLRSANTPETQQYRKAAKALLVLIPLLGVTYILMIAGPTEGQVANLFAYSRAVLLSSQGLLVALFYCFLNSEVRNALRHHYQRWSTERSLGHHPRYYAQYTPRSRTESIRFCSRPGAPGTGSSLGPDGCANHKHNDNQEHSNHEHSIHEHSSNVHAITIHKEPHPMMSESSCVTTAVVAVHDESTAAAAAAAAAAATTYCEPGRSC</sequence>
<dbReference type="PROSITE" id="PS00649">
    <property type="entry name" value="G_PROTEIN_RECEP_F2_1"/>
    <property type="match status" value="1"/>
</dbReference>
<evidence type="ECO:0000256" key="1">
    <source>
        <dbReference type="ARBA" id="ARBA00004651"/>
    </source>
</evidence>
<evidence type="ECO:0000259" key="15">
    <source>
        <dbReference type="PROSITE" id="PS50227"/>
    </source>
</evidence>
<dbReference type="GO" id="GO:0007188">
    <property type="term" value="P:adenylate cyclase-modulating G protein-coupled receptor signaling pathway"/>
    <property type="evidence" value="ECO:0007669"/>
    <property type="project" value="TreeGrafter"/>
</dbReference>
<dbReference type="GO" id="GO:0005886">
    <property type="term" value="C:plasma membrane"/>
    <property type="evidence" value="ECO:0007669"/>
    <property type="project" value="UniProtKB-SubCell"/>
</dbReference>
<evidence type="ECO:0000256" key="8">
    <source>
        <dbReference type="ARBA" id="ARBA00023170"/>
    </source>
</evidence>
<dbReference type="AlphaFoldDB" id="A0A7M7PZ22"/>
<comment type="function">
    <text evidence="11">Receptor for the insect diurectic hormone. The activity of this receptor is mediated by G proteins which activate adenylyl cyclase.</text>
</comment>
<dbReference type="Proteomes" id="UP000002358">
    <property type="component" value="Chromosome 2"/>
</dbReference>
<dbReference type="CDD" id="cd15263">
    <property type="entry name" value="7tmB1_DH_R"/>
    <property type="match status" value="1"/>
</dbReference>
<feature type="transmembrane region" description="Helical" evidence="14">
    <location>
        <begin position="225"/>
        <end position="244"/>
    </location>
</feature>
<feature type="transmembrane region" description="Helical" evidence="14">
    <location>
        <begin position="119"/>
        <end position="141"/>
    </location>
</feature>
<dbReference type="EnsemblMetazoa" id="XM_031923006">
    <property type="protein sequence ID" value="XP_031778866"/>
    <property type="gene ID" value="LOC100123103"/>
</dbReference>
<dbReference type="SMR" id="A0A7M7PZ22"/>
<keyword evidence="7 14" id="KW-0472">Membrane</keyword>
<dbReference type="RefSeq" id="XP_031778866.1">
    <property type="nucleotide sequence ID" value="XM_031923006.2"/>
</dbReference>
<dbReference type="InterPro" id="IPR000832">
    <property type="entry name" value="GPCR_2_secretin-like"/>
</dbReference>
<feature type="region of interest" description="Disordered" evidence="13">
    <location>
        <begin position="410"/>
        <end position="453"/>
    </location>
</feature>
<dbReference type="InterPro" id="IPR050332">
    <property type="entry name" value="GPCR_2"/>
</dbReference>
<accession>A0A7M7PZ22</accession>
<evidence type="ECO:0000259" key="16">
    <source>
        <dbReference type="PROSITE" id="PS50261"/>
    </source>
</evidence>
<name>A0A7M7PZ22_NASVI</name>
<feature type="transmembrane region" description="Helical" evidence="14">
    <location>
        <begin position="153"/>
        <end position="175"/>
    </location>
</feature>
<organism evidence="17 18">
    <name type="scientific">Nasonia vitripennis</name>
    <name type="common">Parasitic wasp</name>
    <dbReference type="NCBI Taxonomy" id="7425"/>
    <lineage>
        <taxon>Eukaryota</taxon>
        <taxon>Metazoa</taxon>
        <taxon>Ecdysozoa</taxon>
        <taxon>Arthropoda</taxon>
        <taxon>Hexapoda</taxon>
        <taxon>Insecta</taxon>
        <taxon>Pterygota</taxon>
        <taxon>Neoptera</taxon>
        <taxon>Endopterygota</taxon>
        <taxon>Hymenoptera</taxon>
        <taxon>Apocrita</taxon>
        <taxon>Proctotrupomorpha</taxon>
        <taxon>Chalcidoidea</taxon>
        <taxon>Pteromalidae</taxon>
        <taxon>Pteromalinae</taxon>
        <taxon>Nasonia</taxon>
    </lineage>
</organism>
<evidence type="ECO:0000256" key="14">
    <source>
        <dbReference type="SAM" id="Phobius"/>
    </source>
</evidence>
<dbReference type="Pfam" id="PF02793">
    <property type="entry name" value="HRM"/>
    <property type="match status" value="1"/>
</dbReference>
<dbReference type="Pfam" id="PF00002">
    <property type="entry name" value="7tm_2"/>
    <property type="match status" value="1"/>
</dbReference>
<dbReference type="RefSeq" id="XP_031778868.1">
    <property type="nucleotide sequence ID" value="XM_031923008.2"/>
</dbReference>
<dbReference type="Gene3D" id="4.10.1240.10">
    <property type="entry name" value="GPCR, family 2, extracellular hormone receptor domain"/>
    <property type="match status" value="1"/>
</dbReference>
<evidence type="ECO:0000313" key="17">
    <source>
        <dbReference type="EnsemblMetazoa" id="XP_031778866"/>
    </source>
</evidence>
<dbReference type="SUPFAM" id="SSF81321">
    <property type="entry name" value="Family A G protein-coupled receptor-like"/>
    <property type="match status" value="1"/>
</dbReference>
<evidence type="ECO:0000256" key="12">
    <source>
        <dbReference type="ARBA" id="ARBA00071387"/>
    </source>
</evidence>
<keyword evidence="18" id="KW-1185">Reference proteome</keyword>
<feature type="transmembrane region" description="Helical" evidence="14">
    <location>
        <begin position="195"/>
        <end position="213"/>
    </location>
</feature>
<feature type="domain" description="G-protein coupled receptors family 2 profile 2" evidence="16">
    <location>
        <begin position="116"/>
        <end position="371"/>
    </location>
</feature>
<dbReference type="InParanoid" id="A0A7M7PZ22"/>
<protein>
    <recommendedName>
        <fullName evidence="12">Diuretic hormone receptor</fullName>
    </recommendedName>
</protein>
<keyword evidence="4 14" id="KW-0812">Transmembrane</keyword>
<proteinExistence type="inferred from homology"/>
<dbReference type="Gene3D" id="1.20.1070.10">
    <property type="entry name" value="Rhodopsin 7-helix transmembrane proteins"/>
    <property type="match status" value="1"/>
</dbReference>
<dbReference type="GO" id="GO:0017046">
    <property type="term" value="F:peptide hormone binding"/>
    <property type="evidence" value="ECO:0007669"/>
    <property type="project" value="TreeGrafter"/>
</dbReference>
<keyword evidence="3" id="KW-1003">Cell membrane</keyword>
<feature type="transmembrane region" description="Helical" evidence="14">
    <location>
        <begin position="275"/>
        <end position="300"/>
    </location>
</feature>
<dbReference type="GO" id="GO:0008036">
    <property type="term" value="F:diuretic hormone receptor activity"/>
    <property type="evidence" value="ECO:0007669"/>
    <property type="project" value="InterPro"/>
</dbReference>
<dbReference type="GeneID" id="100123103"/>
<dbReference type="InterPro" id="IPR001879">
    <property type="entry name" value="GPCR_2_extracellular_dom"/>
</dbReference>
<feature type="transmembrane region" description="Helical" evidence="14">
    <location>
        <begin position="349"/>
        <end position="370"/>
    </location>
</feature>
<reference evidence="17" key="1">
    <citation type="submission" date="2021-01" db="UniProtKB">
        <authorList>
            <consortium name="EnsemblMetazoa"/>
        </authorList>
    </citation>
    <scope>IDENTIFICATION</scope>
</reference>
<evidence type="ECO:0000256" key="5">
    <source>
        <dbReference type="ARBA" id="ARBA00022989"/>
    </source>
</evidence>
<dbReference type="InterPro" id="IPR002001">
    <property type="entry name" value="GPCR_2_diuretic_rcpt"/>
</dbReference>
<evidence type="ECO:0000256" key="9">
    <source>
        <dbReference type="ARBA" id="ARBA00023180"/>
    </source>
</evidence>
<evidence type="ECO:0000313" key="18">
    <source>
        <dbReference type="Proteomes" id="UP000002358"/>
    </source>
</evidence>
<dbReference type="OrthoDB" id="6022368at2759"/>
<dbReference type="PANTHER" id="PTHR45620:SF15">
    <property type="entry name" value="DIURETIC HORMONE 44 RECEPTOR 1-RELATED"/>
    <property type="match status" value="1"/>
</dbReference>
<dbReference type="GO" id="GO:0007166">
    <property type="term" value="P:cell surface receptor signaling pathway"/>
    <property type="evidence" value="ECO:0007669"/>
    <property type="project" value="InterPro"/>
</dbReference>
<dbReference type="PROSITE" id="PS50227">
    <property type="entry name" value="G_PROTEIN_RECEP_F2_3"/>
    <property type="match status" value="1"/>
</dbReference>
<comment type="similarity">
    <text evidence="2">Belongs to the G-protein coupled receptor 2 family.</text>
</comment>
<evidence type="ECO:0000256" key="10">
    <source>
        <dbReference type="ARBA" id="ARBA00023224"/>
    </source>
</evidence>
<evidence type="ECO:0000256" key="11">
    <source>
        <dbReference type="ARBA" id="ARBA00054836"/>
    </source>
</evidence>
<evidence type="ECO:0000256" key="3">
    <source>
        <dbReference type="ARBA" id="ARBA00022475"/>
    </source>
</evidence>
<feature type="domain" description="G-protein coupled receptors family 2 profile 1" evidence="15">
    <location>
        <begin position="17"/>
        <end position="102"/>
    </location>
</feature>
<keyword evidence="6" id="KW-0297">G-protein coupled receptor</keyword>
<feature type="compositionally biased region" description="Basic and acidic residues" evidence="13">
    <location>
        <begin position="434"/>
        <end position="453"/>
    </location>
</feature>
<dbReference type="EnsemblMetazoa" id="XM_031923008">
    <property type="protein sequence ID" value="XP_031778868"/>
    <property type="gene ID" value="LOC100123103"/>
</dbReference>
<dbReference type="SMART" id="SM00008">
    <property type="entry name" value="HormR"/>
    <property type="match status" value="1"/>
</dbReference>
<dbReference type="EnsemblMetazoa" id="XM_031923007">
    <property type="protein sequence ID" value="XP_031778867"/>
    <property type="gene ID" value="LOC100123103"/>
</dbReference>
<dbReference type="RefSeq" id="XP_031778867.1">
    <property type="nucleotide sequence ID" value="XM_031923007.2"/>
</dbReference>
<dbReference type="SUPFAM" id="SSF111418">
    <property type="entry name" value="Hormone receptor domain"/>
    <property type="match status" value="1"/>
</dbReference>
<keyword evidence="5 14" id="KW-1133">Transmembrane helix</keyword>
<dbReference type="PRINTS" id="PR00249">
    <property type="entry name" value="GPCRSECRETIN"/>
</dbReference>
<keyword evidence="8" id="KW-0675">Receptor</keyword>
<evidence type="ECO:0000256" key="2">
    <source>
        <dbReference type="ARBA" id="ARBA00005314"/>
    </source>
</evidence>
<dbReference type="InterPro" id="IPR017981">
    <property type="entry name" value="GPCR_2-like_7TM"/>
</dbReference>
<evidence type="ECO:0000256" key="6">
    <source>
        <dbReference type="ARBA" id="ARBA00023040"/>
    </source>
</evidence>
<dbReference type="PROSITE" id="PS00650">
    <property type="entry name" value="G_PROTEIN_RECEP_F2_2"/>
    <property type="match status" value="1"/>
</dbReference>